<dbReference type="Proteomes" id="UP001642483">
    <property type="component" value="Unassembled WGS sequence"/>
</dbReference>
<feature type="compositionally biased region" description="Basic residues" evidence="1">
    <location>
        <begin position="115"/>
        <end position="141"/>
    </location>
</feature>
<feature type="compositionally biased region" description="Low complexity" evidence="1">
    <location>
        <begin position="62"/>
        <end position="76"/>
    </location>
</feature>
<feature type="compositionally biased region" description="Polar residues" evidence="1">
    <location>
        <begin position="81"/>
        <end position="97"/>
    </location>
</feature>
<feature type="compositionally biased region" description="Basic and acidic residues" evidence="1">
    <location>
        <begin position="142"/>
        <end position="151"/>
    </location>
</feature>
<feature type="compositionally biased region" description="Basic and acidic residues" evidence="1">
    <location>
        <begin position="13"/>
        <end position="24"/>
    </location>
</feature>
<name>A0ABP0F5G2_CLALP</name>
<proteinExistence type="predicted"/>
<sequence>MTINSTEIGDTGHITKEPKETVNVKEKEGDSSCISGIWKSDYFHIMNEIWSGNIVVAAEQSSSANSNQNNNNQAQSRVRQDSASYGSTSTAVNQVLTPDSVGISMTRSTSASPRNSRRRSPHGRSRSKSPAHVRRSSKSRKSSRDRSRLLQDRNGSSHANGHENPAFSGKK</sequence>
<feature type="region of interest" description="Disordered" evidence="1">
    <location>
        <begin position="1"/>
        <end position="24"/>
    </location>
</feature>
<comment type="caution">
    <text evidence="2">The sequence shown here is derived from an EMBL/GenBank/DDBJ whole genome shotgun (WGS) entry which is preliminary data.</text>
</comment>
<keyword evidence="3" id="KW-1185">Reference proteome</keyword>
<evidence type="ECO:0000256" key="1">
    <source>
        <dbReference type="SAM" id="MobiDB-lite"/>
    </source>
</evidence>
<feature type="region of interest" description="Disordered" evidence="1">
    <location>
        <begin position="62"/>
        <end position="171"/>
    </location>
</feature>
<gene>
    <name evidence="2" type="ORF">CVLEPA_LOCUS4595</name>
</gene>
<evidence type="ECO:0000313" key="3">
    <source>
        <dbReference type="Proteomes" id="UP001642483"/>
    </source>
</evidence>
<protein>
    <submittedName>
        <fullName evidence="2">Uncharacterized protein</fullName>
    </submittedName>
</protein>
<dbReference type="EMBL" id="CAWYQH010000013">
    <property type="protein sequence ID" value="CAK8674949.1"/>
    <property type="molecule type" value="Genomic_DNA"/>
</dbReference>
<reference evidence="2 3" key="1">
    <citation type="submission" date="2024-02" db="EMBL/GenBank/DDBJ databases">
        <authorList>
            <person name="Daric V."/>
            <person name="Darras S."/>
        </authorList>
    </citation>
    <scope>NUCLEOTIDE SEQUENCE [LARGE SCALE GENOMIC DNA]</scope>
</reference>
<accession>A0ABP0F5G2</accession>
<organism evidence="2 3">
    <name type="scientific">Clavelina lepadiformis</name>
    <name type="common">Light-bulb sea squirt</name>
    <name type="synonym">Ascidia lepadiformis</name>
    <dbReference type="NCBI Taxonomy" id="159417"/>
    <lineage>
        <taxon>Eukaryota</taxon>
        <taxon>Metazoa</taxon>
        <taxon>Chordata</taxon>
        <taxon>Tunicata</taxon>
        <taxon>Ascidiacea</taxon>
        <taxon>Aplousobranchia</taxon>
        <taxon>Clavelinidae</taxon>
        <taxon>Clavelina</taxon>
    </lineage>
</organism>
<evidence type="ECO:0000313" key="2">
    <source>
        <dbReference type="EMBL" id="CAK8674949.1"/>
    </source>
</evidence>